<dbReference type="SUPFAM" id="SSF46785">
    <property type="entry name" value="Winged helix' DNA-binding domain"/>
    <property type="match status" value="1"/>
</dbReference>
<evidence type="ECO:0000256" key="1">
    <source>
        <dbReference type="ARBA" id="ARBA00004123"/>
    </source>
</evidence>
<dbReference type="InterPro" id="IPR036390">
    <property type="entry name" value="WH_DNA-bd_sf"/>
</dbReference>
<reference evidence="12" key="1">
    <citation type="submission" date="2025-08" db="UniProtKB">
        <authorList>
            <consortium name="RefSeq"/>
        </authorList>
    </citation>
    <scope>IDENTIFICATION</scope>
    <source>
        <tissue evidence="12">Seedling</tissue>
    </source>
</reference>
<dbReference type="FunFam" id="1.10.10.10:FF:000057">
    <property type="entry name" value="Heat shock transcription factor 1"/>
    <property type="match status" value="1"/>
</dbReference>
<comment type="similarity">
    <text evidence="8">Belongs to the HSF family. Class A subfamily.</text>
</comment>
<dbReference type="PANTHER" id="PTHR10015:SF334">
    <property type="entry name" value="HEAT STRESS TRANSCRIPTION FACTOR A-6B"/>
    <property type="match status" value="1"/>
</dbReference>
<evidence type="ECO:0000259" key="10">
    <source>
        <dbReference type="PROSITE" id="PS00434"/>
    </source>
</evidence>
<dbReference type="RefSeq" id="XP_015888126.1">
    <property type="nucleotide sequence ID" value="XM_016032640.4"/>
</dbReference>
<feature type="domain" description="HSF-type DNA-binding" evidence="10">
    <location>
        <begin position="80"/>
        <end position="104"/>
    </location>
</feature>
<name>A0A6P6GAZ1_ZIZJJ</name>
<keyword evidence="7" id="KW-0539">Nucleus</keyword>
<sequence>MNPQVQVKQEFPGASSSSYSGKPSVVPQPMEGLHDSGPPPFLNKTYDIVEDPSTNHIISWSRGNNSFVVWDPQNFAMSLLPRYFKHNNFSSFVRQLNTYGFRKVDPDKWEFANEGFLKGQKHLLKNIRRRKTSTQPQASQQPLDPCVEVGRFGLDGEVERLRRDKQVLMVELVKLRQQQQNTRTYIQSMEDRLKRTELKQQHMMNFLARAMQNPNFVQQLLQQKDKRKELEEAITKKRRRTIEQGPSNVVEADDLGQAGGGAFVTMGTNDYGHIPEFQVPEVEDIAIDIPGIGGSQKNGEEEVLLVQHESRSKYIDDGFWLNLLNEATEEKTDIVGVEHEDEEDVDALVEQLGYLASSPK</sequence>
<dbReference type="Pfam" id="PF00447">
    <property type="entry name" value="HSF_DNA-bind"/>
    <property type="match status" value="1"/>
</dbReference>
<comment type="subcellular location">
    <subcellularLocation>
        <location evidence="1">Nucleus</location>
    </subcellularLocation>
</comment>
<dbReference type="GO" id="GO:0034605">
    <property type="term" value="P:cellular response to heat"/>
    <property type="evidence" value="ECO:0007669"/>
    <property type="project" value="TreeGrafter"/>
</dbReference>
<dbReference type="SMR" id="A0A6P6GAZ1"/>
<evidence type="ECO:0000256" key="6">
    <source>
        <dbReference type="ARBA" id="ARBA00023163"/>
    </source>
</evidence>
<dbReference type="PROSITE" id="PS00434">
    <property type="entry name" value="HSF_DOMAIN"/>
    <property type="match status" value="1"/>
</dbReference>
<dbReference type="KEGG" id="zju:107423122"/>
<keyword evidence="2" id="KW-0597">Phosphoprotein</keyword>
<evidence type="ECO:0000256" key="7">
    <source>
        <dbReference type="ARBA" id="ARBA00023242"/>
    </source>
</evidence>
<dbReference type="PRINTS" id="PR00056">
    <property type="entry name" value="HSFDOMAIN"/>
</dbReference>
<dbReference type="GO" id="GO:0000978">
    <property type="term" value="F:RNA polymerase II cis-regulatory region sequence-specific DNA binding"/>
    <property type="evidence" value="ECO:0007669"/>
    <property type="project" value="TreeGrafter"/>
</dbReference>
<dbReference type="InterPro" id="IPR000232">
    <property type="entry name" value="HSF_DNA-bd"/>
</dbReference>
<accession>A0A6P6GAZ1</accession>
<keyword evidence="4" id="KW-0346">Stress response</keyword>
<dbReference type="AlphaFoldDB" id="A0A6P6GAZ1"/>
<evidence type="ECO:0000256" key="5">
    <source>
        <dbReference type="ARBA" id="ARBA00023125"/>
    </source>
</evidence>
<keyword evidence="6" id="KW-0804">Transcription</keyword>
<evidence type="ECO:0000256" key="9">
    <source>
        <dbReference type="SAM" id="MobiDB-lite"/>
    </source>
</evidence>
<keyword evidence="3" id="KW-0805">Transcription regulation</keyword>
<keyword evidence="11" id="KW-1185">Reference proteome</keyword>
<proteinExistence type="inferred from homology"/>
<evidence type="ECO:0000256" key="8">
    <source>
        <dbReference type="ARBA" id="ARBA00061350"/>
    </source>
</evidence>
<evidence type="ECO:0000313" key="12">
    <source>
        <dbReference type="RefSeq" id="XP_015888126.1"/>
    </source>
</evidence>
<dbReference type="GO" id="GO:0003700">
    <property type="term" value="F:DNA-binding transcription factor activity"/>
    <property type="evidence" value="ECO:0007669"/>
    <property type="project" value="InterPro"/>
</dbReference>
<gene>
    <name evidence="12" type="primary">LOC107423122</name>
</gene>
<evidence type="ECO:0000256" key="4">
    <source>
        <dbReference type="ARBA" id="ARBA00023016"/>
    </source>
</evidence>
<evidence type="ECO:0000256" key="2">
    <source>
        <dbReference type="ARBA" id="ARBA00022553"/>
    </source>
</evidence>
<evidence type="ECO:0000256" key="3">
    <source>
        <dbReference type="ARBA" id="ARBA00023015"/>
    </source>
</evidence>
<organism evidence="11 12">
    <name type="scientific">Ziziphus jujuba</name>
    <name type="common">Chinese jujube</name>
    <name type="synonym">Ziziphus sativa</name>
    <dbReference type="NCBI Taxonomy" id="326968"/>
    <lineage>
        <taxon>Eukaryota</taxon>
        <taxon>Viridiplantae</taxon>
        <taxon>Streptophyta</taxon>
        <taxon>Embryophyta</taxon>
        <taxon>Tracheophyta</taxon>
        <taxon>Spermatophyta</taxon>
        <taxon>Magnoliopsida</taxon>
        <taxon>eudicotyledons</taxon>
        <taxon>Gunneridae</taxon>
        <taxon>Pentapetalae</taxon>
        <taxon>rosids</taxon>
        <taxon>fabids</taxon>
        <taxon>Rosales</taxon>
        <taxon>Rhamnaceae</taxon>
        <taxon>Paliureae</taxon>
        <taxon>Ziziphus</taxon>
    </lineage>
</organism>
<dbReference type="Gene3D" id="1.10.10.10">
    <property type="entry name" value="Winged helix-like DNA-binding domain superfamily/Winged helix DNA-binding domain"/>
    <property type="match status" value="1"/>
</dbReference>
<dbReference type="GO" id="GO:0005634">
    <property type="term" value="C:nucleus"/>
    <property type="evidence" value="ECO:0007669"/>
    <property type="project" value="UniProtKB-SubCell"/>
</dbReference>
<dbReference type="SMART" id="SM00415">
    <property type="entry name" value="HSF"/>
    <property type="match status" value="1"/>
</dbReference>
<dbReference type="GO" id="GO:0006357">
    <property type="term" value="P:regulation of transcription by RNA polymerase II"/>
    <property type="evidence" value="ECO:0007669"/>
    <property type="project" value="TreeGrafter"/>
</dbReference>
<dbReference type="PANTHER" id="PTHR10015">
    <property type="entry name" value="HEAT SHOCK TRANSCRIPTION FACTOR"/>
    <property type="match status" value="1"/>
</dbReference>
<keyword evidence="5" id="KW-0238">DNA-binding</keyword>
<feature type="region of interest" description="Disordered" evidence="9">
    <location>
        <begin position="1"/>
        <end position="35"/>
    </location>
</feature>
<dbReference type="GeneID" id="107423122"/>
<dbReference type="Proteomes" id="UP001652623">
    <property type="component" value="Chromosome 3"/>
</dbReference>
<protein>
    <submittedName>
        <fullName evidence="12">Heat stress transcription factor A-6b</fullName>
    </submittedName>
</protein>
<evidence type="ECO:0000313" key="11">
    <source>
        <dbReference type="Proteomes" id="UP001652623"/>
    </source>
</evidence>
<dbReference type="InterPro" id="IPR036388">
    <property type="entry name" value="WH-like_DNA-bd_sf"/>
</dbReference>